<feature type="transmembrane region" description="Helical" evidence="7">
    <location>
        <begin position="169"/>
        <end position="188"/>
    </location>
</feature>
<evidence type="ECO:0000256" key="6">
    <source>
        <dbReference type="ARBA" id="ARBA00023014"/>
    </source>
</evidence>
<accession>A0ABS7ZT45</accession>
<reference evidence="9 10" key="1">
    <citation type="submission" date="2020-12" db="EMBL/GenBank/DDBJ databases">
        <title>Novel Thalassolituus-related marine hydrocarbonoclastic bacteria mediated algae-derived hydrocarbons mineralization in twilight zone of the northern South China Sea.</title>
        <authorList>
            <person name="Dong C."/>
        </authorList>
    </citation>
    <scope>NUCLEOTIDE SEQUENCE [LARGE SCALE GENOMIC DNA]</scope>
    <source>
        <strain evidence="9 10">IMCC1826</strain>
    </source>
</reference>
<evidence type="ECO:0000259" key="8">
    <source>
        <dbReference type="Pfam" id="PF12801"/>
    </source>
</evidence>
<evidence type="ECO:0000256" key="7">
    <source>
        <dbReference type="SAM" id="Phobius"/>
    </source>
</evidence>
<keyword evidence="5" id="KW-0408">Iron</keyword>
<dbReference type="RefSeq" id="WP_225673996.1">
    <property type="nucleotide sequence ID" value="NZ_JAEDAH010000043.1"/>
</dbReference>
<dbReference type="InterPro" id="IPR051684">
    <property type="entry name" value="Electron_Trans/Redox"/>
</dbReference>
<evidence type="ECO:0000256" key="2">
    <source>
        <dbReference type="ARBA" id="ARBA00022485"/>
    </source>
</evidence>
<keyword evidence="10" id="KW-1185">Reference proteome</keyword>
<dbReference type="InterPro" id="IPR017896">
    <property type="entry name" value="4Fe4S_Fe-S-bd"/>
</dbReference>
<proteinExistence type="predicted"/>
<feature type="domain" description="4Fe-4S ferredoxin-type" evidence="8">
    <location>
        <begin position="174"/>
        <end position="213"/>
    </location>
</feature>
<keyword evidence="4" id="KW-0249">Electron transport</keyword>
<organism evidence="9 10">
    <name type="scientific">Thalassolituus marinus</name>
    <dbReference type="NCBI Taxonomy" id="671053"/>
    <lineage>
        <taxon>Bacteria</taxon>
        <taxon>Pseudomonadati</taxon>
        <taxon>Pseudomonadota</taxon>
        <taxon>Gammaproteobacteria</taxon>
        <taxon>Oceanospirillales</taxon>
        <taxon>Oceanospirillaceae</taxon>
        <taxon>Thalassolituus</taxon>
    </lineage>
</organism>
<evidence type="ECO:0000313" key="10">
    <source>
        <dbReference type="Proteomes" id="UP000714380"/>
    </source>
</evidence>
<evidence type="ECO:0000256" key="5">
    <source>
        <dbReference type="ARBA" id="ARBA00023004"/>
    </source>
</evidence>
<dbReference type="PROSITE" id="PS00198">
    <property type="entry name" value="4FE4S_FER_1"/>
    <property type="match status" value="1"/>
</dbReference>
<dbReference type="Proteomes" id="UP000714380">
    <property type="component" value="Unassembled WGS sequence"/>
</dbReference>
<protein>
    <submittedName>
        <fullName evidence="9">4Fe-4S binding protein</fullName>
    </submittedName>
</protein>
<keyword evidence="7" id="KW-0812">Transmembrane</keyword>
<comment type="caution">
    <text evidence="9">The sequence shown here is derived from an EMBL/GenBank/DDBJ whole genome shotgun (WGS) entry which is preliminary data.</text>
</comment>
<dbReference type="PANTHER" id="PTHR30176">
    <property type="entry name" value="FERREDOXIN-TYPE PROTEIN NAPH"/>
    <property type="match status" value="1"/>
</dbReference>
<keyword evidence="6" id="KW-0411">Iron-sulfur</keyword>
<dbReference type="SUPFAM" id="SSF54862">
    <property type="entry name" value="4Fe-4S ferredoxins"/>
    <property type="match status" value="1"/>
</dbReference>
<evidence type="ECO:0000256" key="4">
    <source>
        <dbReference type="ARBA" id="ARBA00022982"/>
    </source>
</evidence>
<keyword evidence="7" id="KW-1133">Transmembrane helix</keyword>
<dbReference type="InterPro" id="IPR017900">
    <property type="entry name" value="4Fe4S_Fe_S_CS"/>
</dbReference>
<name>A0ABS7ZT45_9GAMM</name>
<dbReference type="EMBL" id="JAEDAH010000043">
    <property type="protein sequence ID" value="MCA6063720.1"/>
    <property type="molecule type" value="Genomic_DNA"/>
</dbReference>
<gene>
    <name evidence="9" type="ORF">I9W95_08875</name>
</gene>
<evidence type="ECO:0000256" key="3">
    <source>
        <dbReference type="ARBA" id="ARBA00022723"/>
    </source>
</evidence>
<sequence length="295" mass="33919">MSNRVPATRLLLRSLFFLLFVLAPVLDIFRLDLSRGNFIIFGSDWTLNLLPSAGQDATSVTTNLLLRLALPVLCTLVLLLVLVWRYGRIYCGWLCPHFSMVELLDQKMQHWLGRRSVWEKPSHAARRGARLVIALWIFASAFLWAVSLLSYLWPPLDIWRQLWDLQPQPYVLIFLLVATTLFALEFTLARHWFCRYGCAVGIFQSLIWSISPKALVIHFQRQRGRECRDCHACDQACPMRLPARARKQRKITCTQCGQCVSACHDVQRNNPAGPLLHWQQGEAPVSARIPVRSKE</sequence>
<dbReference type="Pfam" id="PF12801">
    <property type="entry name" value="Fer4_5"/>
    <property type="match status" value="2"/>
</dbReference>
<keyword evidence="1" id="KW-0813">Transport</keyword>
<feature type="transmembrane region" description="Helical" evidence="7">
    <location>
        <begin position="64"/>
        <end position="84"/>
    </location>
</feature>
<keyword evidence="2" id="KW-0004">4Fe-4S</keyword>
<evidence type="ECO:0000313" key="9">
    <source>
        <dbReference type="EMBL" id="MCA6063720.1"/>
    </source>
</evidence>
<keyword evidence="3" id="KW-0479">Metal-binding</keyword>
<dbReference type="PANTHER" id="PTHR30176:SF3">
    <property type="entry name" value="FERREDOXIN-TYPE PROTEIN NAPH"/>
    <property type="match status" value="1"/>
</dbReference>
<keyword evidence="7" id="KW-0472">Membrane</keyword>
<evidence type="ECO:0000256" key="1">
    <source>
        <dbReference type="ARBA" id="ARBA00022448"/>
    </source>
</evidence>
<feature type="domain" description="4Fe-4S ferredoxin-type" evidence="8">
    <location>
        <begin position="70"/>
        <end position="114"/>
    </location>
</feature>
<feature type="transmembrane region" description="Helical" evidence="7">
    <location>
        <begin position="131"/>
        <end position="153"/>
    </location>
</feature>